<reference evidence="1 2" key="1">
    <citation type="submission" date="2023-11" db="EMBL/GenBank/DDBJ databases">
        <title>MicrobeMod: A computational toolkit for identifying prokaryotic methylation and restriction-modification with nanopore sequencing.</title>
        <authorList>
            <person name="Crits-Christoph A."/>
            <person name="Kang S.C."/>
            <person name="Lee H."/>
            <person name="Ostrov N."/>
        </authorList>
    </citation>
    <scope>NUCLEOTIDE SEQUENCE [LARGE SCALE GENOMIC DNA]</scope>
    <source>
        <strain evidence="1 2">ATCC 14820</strain>
    </source>
</reference>
<organism evidence="1 2">
    <name type="scientific">Sphingomonas echinoides</name>
    <dbReference type="NCBI Taxonomy" id="59803"/>
    <lineage>
        <taxon>Bacteria</taxon>
        <taxon>Pseudomonadati</taxon>
        <taxon>Pseudomonadota</taxon>
        <taxon>Alphaproteobacteria</taxon>
        <taxon>Sphingomonadales</taxon>
        <taxon>Sphingomonadaceae</taxon>
        <taxon>Sphingomonas</taxon>
    </lineage>
</organism>
<evidence type="ECO:0000313" key="2">
    <source>
        <dbReference type="Proteomes" id="UP001279660"/>
    </source>
</evidence>
<dbReference type="RefSeq" id="WP_010403004.1">
    <property type="nucleotide sequence ID" value="NZ_JAWXXV010000001.1"/>
</dbReference>
<protein>
    <submittedName>
        <fullName evidence="1">Uncharacterized protein</fullName>
    </submittedName>
</protein>
<dbReference type="EMBL" id="JAWXXV010000001">
    <property type="protein sequence ID" value="MDX5984691.1"/>
    <property type="molecule type" value="Genomic_DNA"/>
</dbReference>
<sequence>MADKIEDTLASDVKVRVLLKHEDHLPNHVITLSAAAAKVAVKAGWADDDAAGVAYAEANEPQPEAEA</sequence>
<keyword evidence="2" id="KW-1185">Reference proteome</keyword>
<gene>
    <name evidence="1" type="ORF">SIL82_10490</name>
</gene>
<comment type="caution">
    <text evidence="1">The sequence shown here is derived from an EMBL/GenBank/DDBJ whole genome shotgun (WGS) entry which is preliminary data.</text>
</comment>
<accession>A0ABU4PKR9</accession>
<evidence type="ECO:0000313" key="1">
    <source>
        <dbReference type="EMBL" id="MDX5984691.1"/>
    </source>
</evidence>
<proteinExistence type="predicted"/>
<dbReference type="Proteomes" id="UP001279660">
    <property type="component" value="Unassembled WGS sequence"/>
</dbReference>
<name>A0ABU4PKR9_9SPHN</name>